<feature type="domain" description="Ricin B lectin" evidence="6">
    <location>
        <begin position="653"/>
        <end position="796"/>
    </location>
</feature>
<evidence type="ECO:0000313" key="7">
    <source>
        <dbReference type="EMBL" id="MBR7832699.1"/>
    </source>
</evidence>
<keyword evidence="3 4" id="KW-0378">Hydrolase</keyword>
<dbReference type="GO" id="GO:0016020">
    <property type="term" value="C:membrane"/>
    <property type="evidence" value="ECO:0007669"/>
    <property type="project" value="GOC"/>
</dbReference>
<feature type="domain" description="Ricin B lectin" evidence="6">
    <location>
        <begin position="498"/>
        <end position="641"/>
    </location>
</feature>
<dbReference type="PANTHER" id="PTHR11069:SF23">
    <property type="entry name" value="LYSOSOMAL ACID GLUCOSYLCERAMIDASE"/>
    <property type="match status" value="1"/>
</dbReference>
<dbReference type="SUPFAM" id="SSF51011">
    <property type="entry name" value="Glycosyl hydrolase domain"/>
    <property type="match status" value="1"/>
</dbReference>
<feature type="signal peptide" evidence="5">
    <location>
        <begin position="1"/>
        <end position="34"/>
    </location>
</feature>
<dbReference type="PANTHER" id="PTHR11069">
    <property type="entry name" value="GLUCOSYLCERAMIDASE"/>
    <property type="match status" value="1"/>
</dbReference>
<evidence type="ECO:0000256" key="1">
    <source>
        <dbReference type="ARBA" id="ARBA00005382"/>
    </source>
</evidence>
<evidence type="ECO:0000256" key="2">
    <source>
        <dbReference type="ARBA" id="ARBA00022729"/>
    </source>
</evidence>
<dbReference type="GO" id="GO:0006680">
    <property type="term" value="P:glucosylceramide catabolic process"/>
    <property type="evidence" value="ECO:0007669"/>
    <property type="project" value="TreeGrafter"/>
</dbReference>
<proteinExistence type="inferred from homology"/>
<dbReference type="InterPro" id="IPR013780">
    <property type="entry name" value="Glyco_hydro_b"/>
</dbReference>
<gene>
    <name evidence="7" type="ORF">KDL01_05475</name>
</gene>
<dbReference type="InterPro" id="IPR035992">
    <property type="entry name" value="Ricin_B-like_lectins"/>
</dbReference>
<dbReference type="InterPro" id="IPR033453">
    <property type="entry name" value="Glyco_hydro_30_TIM-barrel"/>
</dbReference>
<sequence length="798" mass="82521">MRRPVPRVRAAATAVALALGGCLGAALAASPAQAASPAVSVWETTTDQSKLLAQQTGTAFTSGASSQSQVITVDPTSTYQTMTGFGASFTDSSAWLVYNSPLRNQIMTKLFDPNSGIGLDFLRQPIGASDFSQSLYSYDDLAAGQTDPTLADFSIAHDDAYIIPILQQALSLNPQTTVMATPWSPPGWMKSSGSMIGGTLNSADYQYFANYLVKFIQAYQAAGVPISFITAQNEPEYSPSNYPGSTFTAAQEEAFIANNLGPALKAAGLSTGILAYDHNWNDPSFPETILGNSASAQYVSGVAWHCYSGDPSAQVMVETAYPSYGAYETECSGSQSANTANTFSDTLDWELTNLVVDGIRDEAKSVVTWNMALNPSGGPSMNCTTCTALVTVNNSAGTAAYNAEYYSLGQVSKFVKPGAVRIGSNTFGSGSVQDVAFQNPDGSTALVVLNSDTANAHTFGVTENGQSFSYTLPAGAVATFTWPTAPTGTSTGGSSINSSAWYEVKNTNSGLCVQPSGGATANGTVLVQEPCTGAAAQLWQFQSNGSGAYHVANDAASSEVWDVTGGTSATSNGTAIQIWSSGGATNQTWAANQLSDGDYEFAAQNSGTECLDVTNTSTTAGAQLQQWACSSTDPAQSFALVQSGTSGGTSISTSAWYEVKNTNSGQCVQPSGAATASGTVLVQEPCTGAAAQLWQFQSNGSGAYHVANDAASSEVWDVTGGTSATSNGTAIQIWSSTGSTNQTWAANALSSGNYEFAAQNSGTECLDVTNTSTTAGAQLQQWACSSTDPAQTFSLVQS</sequence>
<comment type="similarity">
    <text evidence="1 4">Belongs to the glycosyl hydrolase 30 family.</text>
</comment>
<feature type="chain" id="PRO_5037864961" evidence="5">
    <location>
        <begin position="35"/>
        <end position="798"/>
    </location>
</feature>
<keyword evidence="4" id="KW-0326">Glycosidase</keyword>
<evidence type="ECO:0000256" key="3">
    <source>
        <dbReference type="ARBA" id="ARBA00022801"/>
    </source>
</evidence>
<evidence type="ECO:0000313" key="8">
    <source>
        <dbReference type="Proteomes" id="UP000675781"/>
    </source>
</evidence>
<evidence type="ECO:0000259" key="6">
    <source>
        <dbReference type="SMART" id="SM00458"/>
    </source>
</evidence>
<dbReference type="Gene3D" id="2.60.40.1180">
    <property type="entry name" value="Golgi alpha-mannosidase II"/>
    <property type="match status" value="1"/>
</dbReference>
<dbReference type="Proteomes" id="UP000675781">
    <property type="component" value="Unassembled WGS sequence"/>
</dbReference>
<dbReference type="RefSeq" id="WP_212527226.1">
    <property type="nucleotide sequence ID" value="NZ_JAGSOG010000015.1"/>
</dbReference>
<dbReference type="Gene3D" id="3.20.20.80">
    <property type="entry name" value="Glycosidases"/>
    <property type="match status" value="1"/>
</dbReference>
<dbReference type="Gene3D" id="2.80.10.50">
    <property type="match status" value="2"/>
</dbReference>
<dbReference type="InterPro" id="IPR017853">
    <property type="entry name" value="GH"/>
</dbReference>
<keyword evidence="2 5" id="KW-0732">Signal</keyword>
<dbReference type="PRINTS" id="PR00843">
    <property type="entry name" value="GLHYDRLASE30"/>
</dbReference>
<dbReference type="InterPro" id="IPR033452">
    <property type="entry name" value="GH30_C"/>
</dbReference>
<protein>
    <submittedName>
        <fullName evidence="7">RICIN domain-containing protein</fullName>
    </submittedName>
</protein>
<dbReference type="SUPFAM" id="SSF50370">
    <property type="entry name" value="Ricin B-like lectins"/>
    <property type="match status" value="2"/>
</dbReference>
<dbReference type="SUPFAM" id="SSF51445">
    <property type="entry name" value="(Trans)glycosidases"/>
    <property type="match status" value="1"/>
</dbReference>
<name>A0A941ERW7_9ACTN</name>
<keyword evidence="8" id="KW-1185">Reference proteome</keyword>
<dbReference type="PROSITE" id="PS51257">
    <property type="entry name" value="PROKAR_LIPOPROTEIN"/>
    <property type="match status" value="1"/>
</dbReference>
<evidence type="ECO:0000256" key="4">
    <source>
        <dbReference type="RuleBase" id="RU361188"/>
    </source>
</evidence>
<dbReference type="InterPro" id="IPR000772">
    <property type="entry name" value="Ricin_B_lectin"/>
</dbReference>
<organism evidence="7 8">
    <name type="scientific">Actinospica durhamensis</name>
    <dbReference type="NCBI Taxonomy" id="1508375"/>
    <lineage>
        <taxon>Bacteria</taxon>
        <taxon>Bacillati</taxon>
        <taxon>Actinomycetota</taxon>
        <taxon>Actinomycetes</taxon>
        <taxon>Catenulisporales</taxon>
        <taxon>Actinospicaceae</taxon>
        <taxon>Actinospica</taxon>
    </lineage>
</organism>
<accession>A0A941ERW7</accession>
<dbReference type="SMART" id="SM00458">
    <property type="entry name" value="RICIN"/>
    <property type="match status" value="2"/>
</dbReference>
<dbReference type="PROSITE" id="PS50231">
    <property type="entry name" value="RICIN_B_LECTIN"/>
    <property type="match status" value="3"/>
</dbReference>
<comment type="caution">
    <text evidence="7">The sequence shown here is derived from an EMBL/GenBank/DDBJ whole genome shotgun (WGS) entry which is preliminary data.</text>
</comment>
<dbReference type="GO" id="GO:0004348">
    <property type="term" value="F:glucosylceramidase activity"/>
    <property type="evidence" value="ECO:0007669"/>
    <property type="project" value="InterPro"/>
</dbReference>
<dbReference type="CDD" id="cd00161">
    <property type="entry name" value="beta-trefoil_Ricin-like"/>
    <property type="match status" value="2"/>
</dbReference>
<dbReference type="Pfam" id="PF14200">
    <property type="entry name" value="RicinB_lectin_2"/>
    <property type="match status" value="4"/>
</dbReference>
<dbReference type="Pfam" id="PF17189">
    <property type="entry name" value="Glyco_hydro_30C"/>
    <property type="match status" value="1"/>
</dbReference>
<dbReference type="Pfam" id="PF02055">
    <property type="entry name" value="Glyco_hydro_30"/>
    <property type="match status" value="1"/>
</dbReference>
<dbReference type="EMBL" id="JAGSOG010000015">
    <property type="protein sequence ID" value="MBR7832699.1"/>
    <property type="molecule type" value="Genomic_DNA"/>
</dbReference>
<dbReference type="AlphaFoldDB" id="A0A941ERW7"/>
<dbReference type="InterPro" id="IPR001139">
    <property type="entry name" value="Glyco_hydro_30"/>
</dbReference>
<reference evidence="7" key="1">
    <citation type="submission" date="2021-04" db="EMBL/GenBank/DDBJ databases">
        <title>Genome based classification of Actinospica acidithermotolerans sp. nov., an actinobacterium isolated from an Indonesian hot spring.</title>
        <authorList>
            <person name="Kusuma A.B."/>
            <person name="Putra K.E."/>
            <person name="Nafisah S."/>
            <person name="Loh J."/>
            <person name="Nouioui I."/>
            <person name="Goodfellow M."/>
        </authorList>
    </citation>
    <scope>NUCLEOTIDE SEQUENCE</scope>
    <source>
        <strain evidence="7">CSCA 57</strain>
    </source>
</reference>
<evidence type="ECO:0000256" key="5">
    <source>
        <dbReference type="SAM" id="SignalP"/>
    </source>
</evidence>